<keyword evidence="2" id="KW-1003">Cell membrane</keyword>
<dbReference type="EMBL" id="CP002772">
    <property type="protein sequence ID" value="AEG17699.1"/>
    <property type="molecule type" value="Genomic_DNA"/>
</dbReference>
<dbReference type="OrthoDB" id="19148at2157"/>
<feature type="transmembrane region" description="Helical" evidence="6">
    <location>
        <begin position="90"/>
        <end position="106"/>
    </location>
</feature>
<feature type="transmembrane region" description="Helical" evidence="6">
    <location>
        <begin position="150"/>
        <end position="171"/>
    </location>
</feature>
<organism evidence="7 8">
    <name type="scientific">Methanobacterium paludis (strain DSM 25820 / JCM 18151 / SWAN1)</name>
    <dbReference type="NCBI Taxonomy" id="868131"/>
    <lineage>
        <taxon>Archaea</taxon>
        <taxon>Methanobacteriati</taxon>
        <taxon>Methanobacteriota</taxon>
        <taxon>Methanomada group</taxon>
        <taxon>Methanobacteria</taxon>
        <taxon>Methanobacteriales</taxon>
        <taxon>Methanobacteriaceae</taxon>
        <taxon>Methanobacterium</taxon>
    </lineage>
</organism>
<dbReference type="Pfam" id="PF01943">
    <property type="entry name" value="Polysacc_synt"/>
    <property type="match status" value="1"/>
</dbReference>
<feature type="transmembrane region" description="Helical" evidence="6">
    <location>
        <begin position="379"/>
        <end position="403"/>
    </location>
</feature>
<feature type="transmembrane region" description="Helical" evidence="6">
    <location>
        <begin position="275"/>
        <end position="295"/>
    </location>
</feature>
<feature type="transmembrane region" description="Helical" evidence="6">
    <location>
        <begin position="50"/>
        <end position="69"/>
    </location>
</feature>
<evidence type="ECO:0000313" key="7">
    <source>
        <dbReference type="EMBL" id="AEG17699.1"/>
    </source>
</evidence>
<dbReference type="STRING" id="868131.MSWAN_0663"/>
<dbReference type="InterPro" id="IPR002797">
    <property type="entry name" value="Polysacc_synth"/>
</dbReference>
<comment type="subcellular location">
    <subcellularLocation>
        <location evidence="1">Cell membrane</location>
        <topology evidence="1">Multi-pass membrane protein</topology>
    </subcellularLocation>
</comment>
<evidence type="ECO:0000256" key="1">
    <source>
        <dbReference type="ARBA" id="ARBA00004651"/>
    </source>
</evidence>
<dbReference type="InterPro" id="IPR050833">
    <property type="entry name" value="Poly_Biosynth_Transport"/>
</dbReference>
<feature type="transmembrane region" description="Helical" evidence="6">
    <location>
        <begin position="232"/>
        <end position="260"/>
    </location>
</feature>
<proteinExistence type="predicted"/>
<feature type="transmembrane region" description="Helical" evidence="6">
    <location>
        <begin position="177"/>
        <end position="198"/>
    </location>
</feature>
<feature type="transmembrane region" description="Helical" evidence="6">
    <location>
        <begin position="118"/>
        <end position="138"/>
    </location>
</feature>
<dbReference type="GeneID" id="10668153"/>
<dbReference type="CDD" id="cd13128">
    <property type="entry name" value="MATE_Wzx_like"/>
    <property type="match status" value="1"/>
</dbReference>
<evidence type="ECO:0000256" key="3">
    <source>
        <dbReference type="ARBA" id="ARBA00022692"/>
    </source>
</evidence>
<feature type="transmembrane region" description="Helical" evidence="6">
    <location>
        <begin position="316"/>
        <end position="339"/>
    </location>
</feature>
<dbReference type="KEGG" id="mew:MSWAN_0663"/>
<feature type="transmembrane region" description="Helical" evidence="6">
    <location>
        <begin position="464"/>
        <end position="485"/>
    </location>
</feature>
<dbReference type="Proteomes" id="UP000009231">
    <property type="component" value="Chromosome"/>
</dbReference>
<keyword evidence="8" id="KW-1185">Reference proteome</keyword>
<evidence type="ECO:0000256" key="2">
    <source>
        <dbReference type="ARBA" id="ARBA00022475"/>
    </source>
</evidence>
<evidence type="ECO:0000313" key="8">
    <source>
        <dbReference type="Proteomes" id="UP000009231"/>
    </source>
</evidence>
<evidence type="ECO:0000256" key="5">
    <source>
        <dbReference type="ARBA" id="ARBA00023136"/>
    </source>
</evidence>
<reference evidence="7 8" key="1">
    <citation type="journal article" date="2014" name="Int. J. Syst. Evol. Microbiol.">
        <title>Methanobacterium paludis sp. nov. and a novel strain of Methanobacterium lacus isolated from northern peatlands.</title>
        <authorList>
            <person name="Cadillo-Quiroz H."/>
            <person name="Brauer S.L."/>
            <person name="Goodson N."/>
            <person name="Yavitt J.B."/>
            <person name="Zinder S.H."/>
        </authorList>
    </citation>
    <scope>NUCLEOTIDE SEQUENCE [LARGE SCALE GENOMIC DNA]</scope>
    <source>
        <strain evidence="8">DSM 25820 / JCM 18151 / SWAN1</strain>
    </source>
</reference>
<dbReference type="PANTHER" id="PTHR30250:SF11">
    <property type="entry name" value="O-ANTIGEN TRANSPORTER-RELATED"/>
    <property type="match status" value="1"/>
</dbReference>
<feature type="transmembrane region" description="Helical" evidence="6">
    <location>
        <begin position="409"/>
        <end position="428"/>
    </location>
</feature>
<keyword evidence="3 6" id="KW-0812">Transmembrane</keyword>
<dbReference type="GO" id="GO:0005886">
    <property type="term" value="C:plasma membrane"/>
    <property type="evidence" value="ECO:0007669"/>
    <property type="project" value="UniProtKB-SubCell"/>
</dbReference>
<protein>
    <submittedName>
        <fullName evidence="7">Polysaccharide biosynthesis protein</fullName>
    </submittedName>
</protein>
<dbReference type="RefSeq" id="WP_013825201.1">
    <property type="nucleotide sequence ID" value="NC_015574.1"/>
</dbReference>
<sequence>MTSKIAKGSIVILLGAFLFRIGGWIYRVLMANLLGPAGYGILGLTFPSQGFLMIIAGAGLPPAIAKFVAEYNAKKDYVMVKRVISVSTKLMIILGIAAGVIMYLIAEPLALGFHKPEAILPFKLIGLITPFSVVVGALRGSFQGLYQMTNILITRAFEQFFMITVAVGLVLAGAYVAGAVIGTAAGYLAAMIAAIFLFKKHVWNKISNKHDLLSRAEKKFTFREDLGLIKTLLLFSIPVVITGLAELALYDMGTFVVAYYMPSEAVGYYNAASPIARLPLIISMAVATSVLPATSEAMGLKDRHLLHTYILQSYRYVTLSVLPLCVGIVIFATPILRLIYFGPSYIPGSVALQILAAGMLFFTLYTISSSIAQGLGKPMLPMIVLIVGTTIDLGLSILIVPYFGINGAAIATTIASFIIMAIVGLKTLQLAKLKLPLGDFGRIIIASLLMGVVFLFFPQTLTSLILAMIIAPFLYIGILSVIGGLKKDDVRALYKLGTKLGPLSGYFNKIVGFFERFATD</sequence>
<evidence type="ECO:0000256" key="4">
    <source>
        <dbReference type="ARBA" id="ARBA00022989"/>
    </source>
</evidence>
<accession>F6D651</accession>
<keyword evidence="4 6" id="KW-1133">Transmembrane helix</keyword>
<feature type="transmembrane region" description="Helical" evidence="6">
    <location>
        <begin position="12"/>
        <end position="30"/>
    </location>
</feature>
<dbReference type="HOGENOM" id="CLU_022017_5_0_2"/>
<evidence type="ECO:0000256" key="6">
    <source>
        <dbReference type="SAM" id="Phobius"/>
    </source>
</evidence>
<dbReference type="AlphaFoldDB" id="F6D651"/>
<gene>
    <name evidence="7" type="ordered locus">MSWAN_0663</name>
</gene>
<feature type="transmembrane region" description="Helical" evidence="6">
    <location>
        <begin position="345"/>
        <end position="367"/>
    </location>
</feature>
<dbReference type="eggNOG" id="arCOG02209">
    <property type="taxonomic scope" value="Archaea"/>
</dbReference>
<keyword evidence="5 6" id="KW-0472">Membrane</keyword>
<feature type="transmembrane region" description="Helical" evidence="6">
    <location>
        <begin position="440"/>
        <end position="458"/>
    </location>
</feature>
<dbReference type="PANTHER" id="PTHR30250">
    <property type="entry name" value="PST FAMILY PREDICTED COLANIC ACID TRANSPORTER"/>
    <property type="match status" value="1"/>
</dbReference>
<name>F6D651_METPW</name>